<evidence type="ECO:0000256" key="9">
    <source>
        <dbReference type="PROSITE-ProRule" id="PRU00472"/>
    </source>
</evidence>
<sequence length="162" mass="18550">MAGAKEQQDCLFCNLCGSLLSFDSASFASCLLCHNQRSVQGLRRCFLLSLLLLLLLLPIPGRVASFLLTFALDFQGKEIWYRSTPQDFMRRLGVDLLIQPEETQVKAKESDEMQQRAVVNDECPRCKNPSLEYYTKQLRSADEGQTVFYECPKCHHKFSQNM</sequence>
<keyword evidence="3 8" id="KW-0479">Metal-binding</keyword>
<keyword evidence="4 9" id="KW-0863">Zinc-finger</keyword>
<protein>
    <recommendedName>
        <fullName evidence="7">DNA-directed RNA polymerase subunit</fullName>
    </recommendedName>
</protein>
<dbReference type="GO" id="GO:0008270">
    <property type="term" value="F:zinc ion binding"/>
    <property type="evidence" value="ECO:0007669"/>
    <property type="project" value="UniProtKB-KW"/>
</dbReference>
<dbReference type="GO" id="GO:0005730">
    <property type="term" value="C:nucleolus"/>
    <property type="evidence" value="ECO:0007669"/>
    <property type="project" value="UniProtKB-SubCell"/>
</dbReference>
<evidence type="ECO:0000256" key="8">
    <source>
        <dbReference type="PIRSR" id="PIRSR005586-1"/>
    </source>
</evidence>
<dbReference type="PANTHER" id="PTHR11239">
    <property type="entry name" value="DNA-DIRECTED RNA POLYMERASE"/>
    <property type="match status" value="1"/>
</dbReference>
<comment type="subcellular location">
    <subcellularLocation>
        <location evidence="1">Nucleus</location>
        <location evidence="1">Nucleolus</location>
    </subcellularLocation>
</comment>
<keyword evidence="2 7" id="KW-0240">DNA-directed RNA polymerase</keyword>
<dbReference type="PANTHER" id="PTHR11239:SF14">
    <property type="entry name" value="DNA-DIRECTED RNA POLYMERASE I SUBUNIT RPA12"/>
    <property type="match status" value="1"/>
</dbReference>
<dbReference type="Proteomes" id="UP000006727">
    <property type="component" value="Chromosome 24"/>
</dbReference>
<keyword evidence="10" id="KW-0812">Transmembrane</keyword>
<evidence type="ECO:0000256" key="1">
    <source>
        <dbReference type="ARBA" id="ARBA00004604"/>
    </source>
</evidence>
<dbReference type="GO" id="GO:0000428">
    <property type="term" value="C:DNA-directed RNA polymerase complex"/>
    <property type="evidence" value="ECO:0007669"/>
    <property type="project" value="UniProtKB-KW"/>
</dbReference>
<dbReference type="SUPFAM" id="SSF57783">
    <property type="entry name" value="Zinc beta-ribbon"/>
    <property type="match status" value="1"/>
</dbReference>
<dbReference type="EnsemblPlants" id="Pp3c24_7070V3.3">
    <property type="protein sequence ID" value="Pp3c24_7070V3.3"/>
    <property type="gene ID" value="Pp3c24_7070"/>
</dbReference>
<evidence type="ECO:0000256" key="3">
    <source>
        <dbReference type="ARBA" id="ARBA00022723"/>
    </source>
</evidence>
<dbReference type="EnsemblPlants" id="Pp3c24_7070V3.2">
    <property type="protein sequence ID" value="Pp3c24_7070V3.2"/>
    <property type="gene ID" value="Pp3c24_7070"/>
</dbReference>
<keyword evidence="10" id="KW-0472">Membrane</keyword>
<proteinExistence type="inferred from homology"/>
<dbReference type="GO" id="GO:0006351">
    <property type="term" value="P:DNA-templated transcription"/>
    <property type="evidence" value="ECO:0007669"/>
    <property type="project" value="InterPro"/>
</dbReference>
<dbReference type="GO" id="GO:0003899">
    <property type="term" value="F:DNA-directed RNA polymerase activity"/>
    <property type="evidence" value="ECO:0007669"/>
    <property type="project" value="InterPro"/>
</dbReference>
<dbReference type="InterPro" id="IPR034004">
    <property type="entry name" value="Zn_ribbon_RPA12_C"/>
</dbReference>
<organism evidence="12 13">
    <name type="scientific">Physcomitrium patens</name>
    <name type="common">Spreading-leaved earth moss</name>
    <name type="synonym">Physcomitrella patens</name>
    <dbReference type="NCBI Taxonomy" id="3218"/>
    <lineage>
        <taxon>Eukaryota</taxon>
        <taxon>Viridiplantae</taxon>
        <taxon>Streptophyta</taxon>
        <taxon>Embryophyta</taxon>
        <taxon>Bryophyta</taxon>
        <taxon>Bryophytina</taxon>
        <taxon>Bryopsida</taxon>
        <taxon>Funariidae</taxon>
        <taxon>Funariales</taxon>
        <taxon>Funariaceae</taxon>
        <taxon>Physcomitrium</taxon>
    </lineage>
</organism>
<dbReference type="GO" id="GO:0003676">
    <property type="term" value="F:nucleic acid binding"/>
    <property type="evidence" value="ECO:0007669"/>
    <property type="project" value="InterPro"/>
</dbReference>
<dbReference type="SMART" id="SM00440">
    <property type="entry name" value="ZnF_C2C2"/>
    <property type="match status" value="1"/>
</dbReference>
<feature type="binding site" evidence="8">
    <location>
        <position position="123"/>
    </location>
    <ligand>
        <name>Zn(2+)</name>
        <dbReference type="ChEBI" id="CHEBI:29105"/>
        <label>2</label>
    </ligand>
</feature>
<dbReference type="OMA" id="DHICTKC"/>
<feature type="binding site" evidence="8">
    <location>
        <position position="151"/>
    </location>
    <ligand>
        <name>Zn(2+)</name>
        <dbReference type="ChEBI" id="CHEBI:29105"/>
        <label>2</label>
    </ligand>
</feature>
<dbReference type="InterPro" id="IPR001222">
    <property type="entry name" value="Znf_TFIIS"/>
</dbReference>
<keyword evidence="10" id="KW-1133">Transmembrane helix</keyword>
<dbReference type="Pfam" id="PF01096">
    <property type="entry name" value="Zn_ribbon_TFIIS"/>
    <property type="match status" value="1"/>
</dbReference>
<feature type="binding site" evidence="8">
    <location>
        <position position="154"/>
    </location>
    <ligand>
        <name>Zn(2+)</name>
        <dbReference type="ChEBI" id="CHEBI:29105"/>
        <label>2</label>
    </ligand>
</feature>
<dbReference type="AlphaFoldDB" id="A0A7I4CLV2"/>
<keyword evidence="6 7" id="KW-0539">Nucleus</keyword>
<dbReference type="PROSITE" id="PS51133">
    <property type="entry name" value="ZF_TFIIS_2"/>
    <property type="match status" value="1"/>
</dbReference>
<feature type="binding site" evidence="8">
    <location>
        <position position="126"/>
    </location>
    <ligand>
        <name>Zn(2+)</name>
        <dbReference type="ChEBI" id="CHEBI:29105"/>
        <label>2</label>
    </ligand>
</feature>
<reference evidence="12 13" key="1">
    <citation type="journal article" date="2008" name="Science">
        <title>The Physcomitrella genome reveals evolutionary insights into the conquest of land by plants.</title>
        <authorList>
            <person name="Rensing S."/>
            <person name="Lang D."/>
            <person name="Zimmer A."/>
            <person name="Terry A."/>
            <person name="Salamov A."/>
            <person name="Shapiro H."/>
            <person name="Nishiyama T."/>
            <person name="Perroud P.-F."/>
            <person name="Lindquist E."/>
            <person name="Kamisugi Y."/>
            <person name="Tanahashi T."/>
            <person name="Sakakibara K."/>
            <person name="Fujita T."/>
            <person name="Oishi K."/>
            <person name="Shin-I T."/>
            <person name="Kuroki Y."/>
            <person name="Toyoda A."/>
            <person name="Suzuki Y."/>
            <person name="Hashimoto A."/>
            <person name="Yamaguchi K."/>
            <person name="Sugano A."/>
            <person name="Kohara Y."/>
            <person name="Fujiyama A."/>
            <person name="Anterola A."/>
            <person name="Aoki S."/>
            <person name="Ashton N."/>
            <person name="Barbazuk W.B."/>
            <person name="Barker E."/>
            <person name="Bennetzen J."/>
            <person name="Bezanilla M."/>
            <person name="Blankenship R."/>
            <person name="Cho S.H."/>
            <person name="Dutcher S."/>
            <person name="Estelle M."/>
            <person name="Fawcett J.A."/>
            <person name="Gundlach H."/>
            <person name="Hanada K."/>
            <person name="Heyl A."/>
            <person name="Hicks K.A."/>
            <person name="Hugh J."/>
            <person name="Lohr M."/>
            <person name="Mayer K."/>
            <person name="Melkozernov A."/>
            <person name="Murata T."/>
            <person name="Nelson D."/>
            <person name="Pils B."/>
            <person name="Prigge M."/>
            <person name="Reiss B."/>
            <person name="Renner T."/>
            <person name="Rombauts S."/>
            <person name="Rushton P."/>
            <person name="Sanderfoot A."/>
            <person name="Schween G."/>
            <person name="Shiu S.-H."/>
            <person name="Stueber K."/>
            <person name="Theodoulou F.L."/>
            <person name="Tu H."/>
            <person name="Van de Peer Y."/>
            <person name="Verrier P.J."/>
            <person name="Waters E."/>
            <person name="Wood A."/>
            <person name="Yang L."/>
            <person name="Cove D."/>
            <person name="Cuming A."/>
            <person name="Hasebe M."/>
            <person name="Lucas S."/>
            <person name="Mishler D.B."/>
            <person name="Reski R."/>
            <person name="Grigoriev I."/>
            <person name="Quatrano R.S."/>
            <person name="Boore J.L."/>
        </authorList>
    </citation>
    <scope>NUCLEOTIDE SEQUENCE [LARGE SCALE GENOMIC DNA]</scope>
    <source>
        <strain evidence="12 13">cv. Gransden 2004</strain>
    </source>
</reference>
<evidence type="ECO:0000256" key="10">
    <source>
        <dbReference type="SAM" id="Phobius"/>
    </source>
</evidence>
<accession>A0A7I4CLV2</accession>
<reference evidence="12" key="3">
    <citation type="submission" date="2020-12" db="UniProtKB">
        <authorList>
            <consortium name="EnsemblPlants"/>
        </authorList>
    </citation>
    <scope>IDENTIFICATION</scope>
</reference>
<gene>
    <name evidence="12" type="primary">LOC112276388</name>
</gene>
<keyword evidence="7" id="KW-0804">Transcription</keyword>
<evidence type="ECO:0000256" key="5">
    <source>
        <dbReference type="ARBA" id="ARBA00022833"/>
    </source>
</evidence>
<evidence type="ECO:0000256" key="2">
    <source>
        <dbReference type="ARBA" id="ARBA00022478"/>
    </source>
</evidence>
<dbReference type="PIRSF" id="PIRSF005586">
    <property type="entry name" value="RNApol_RpoM"/>
    <property type="match status" value="1"/>
</dbReference>
<evidence type="ECO:0000256" key="6">
    <source>
        <dbReference type="ARBA" id="ARBA00023242"/>
    </source>
</evidence>
<keyword evidence="5 8" id="KW-0862">Zinc</keyword>
<reference evidence="12 13" key="2">
    <citation type="journal article" date="2018" name="Plant J.">
        <title>The Physcomitrella patens chromosome-scale assembly reveals moss genome structure and evolution.</title>
        <authorList>
            <person name="Lang D."/>
            <person name="Ullrich K.K."/>
            <person name="Murat F."/>
            <person name="Fuchs J."/>
            <person name="Jenkins J."/>
            <person name="Haas F.B."/>
            <person name="Piednoel M."/>
            <person name="Gundlach H."/>
            <person name="Van Bel M."/>
            <person name="Meyberg R."/>
            <person name="Vives C."/>
            <person name="Morata J."/>
            <person name="Symeonidi A."/>
            <person name="Hiss M."/>
            <person name="Muchero W."/>
            <person name="Kamisugi Y."/>
            <person name="Saleh O."/>
            <person name="Blanc G."/>
            <person name="Decker E.L."/>
            <person name="van Gessel N."/>
            <person name="Grimwood J."/>
            <person name="Hayes R.D."/>
            <person name="Graham S.W."/>
            <person name="Gunter L.E."/>
            <person name="McDaniel S.F."/>
            <person name="Hoernstein S.N.W."/>
            <person name="Larsson A."/>
            <person name="Li F.W."/>
            <person name="Perroud P.F."/>
            <person name="Phillips J."/>
            <person name="Ranjan P."/>
            <person name="Rokshar D.S."/>
            <person name="Rothfels C.J."/>
            <person name="Schneider L."/>
            <person name="Shu S."/>
            <person name="Stevenson D.W."/>
            <person name="Thummler F."/>
            <person name="Tillich M."/>
            <person name="Villarreal Aguilar J.C."/>
            <person name="Widiez T."/>
            <person name="Wong G.K."/>
            <person name="Wymore A."/>
            <person name="Zhang Y."/>
            <person name="Zimmer A.D."/>
            <person name="Quatrano R.S."/>
            <person name="Mayer K.F.X."/>
            <person name="Goodstein D."/>
            <person name="Casacuberta J.M."/>
            <person name="Vandepoele K."/>
            <person name="Reski R."/>
            <person name="Cuming A.C."/>
            <person name="Tuskan G.A."/>
            <person name="Maumus F."/>
            <person name="Salse J."/>
            <person name="Schmutz J."/>
            <person name="Rensing S.A."/>
        </authorList>
    </citation>
    <scope>NUCLEOTIDE SEQUENCE [LARGE SCALE GENOMIC DNA]</scope>
    <source>
        <strain evidence="12 13">cv. Gransden 2004</strain>
    </source>
</reference>
<evidence type="ECO:0000313" key="13">
    <source>
        <dbReference type="Proteomes" id="UP000006727"/>
    </source>
</evidence>
<feature type="transmembrane region" description="Helical" evidence="10">
    <location>
        <begin position="46"/>
        <end position="72"/>
    </location>
</feature>
<dbReference type="Gene3D" id="2.20.25.10">
    <property type="match status" value="1"/>
</dbReference>
<evidence type="ECO:0000313" key="12">
    <source>
        <dbReference type="EnsemblPlants" id="Pp3c24_7070V3.2"/>
    </source>
</evidence>
<comment type="similarity">
    <text evidence="7">Belongs to the archaeal rpoM/eukaryotic RPA12/RPB9/RPC11 RNA polymerase family.</text>
</comment>
<dbReference type="Gramene" id="Pp3c24_7070V3.2">
    <property type="protein sequence ID" value="Pp3c24_7070V3.2"/>
    <property type="gene ID" value="Pp3c24_7070"/>
</dbReference>
<feature type="domain" description="TFIIS-type" evidence="11">
    <location>
        <begin position="119"/>
        <end position="159"/>
    </location>
</feature>
<name>A0A7I4CLV2_PHYPA</name>
<comment type="function">
    <text evidence="7">DNA-dependent RNA polymerase catalyzes the transcription of DNA into RNA using the four ribonucleoside triphosphates as substrates.</text>
</comment>
<evidence type="ECO:0000256" key="7">
    <source>
        <dbReference type="PIRNR" id="PIRNR005586"/>
    </source>
</evidence>
<dbReference type="Gramene" id="Pp3c24_7070V3.3">
    <property type="protein sequence ID" value="Pp3c24_7070V3.3"/>
    <property type="gene ID" value="Pp3c24_7070"/>
</dbReference>
<dbReference type="OrthoDB" id="10056816at2759"/>
<evidence type="ECO:0000256" key="4">
    <source>
        <dbReference type="ARBA" id="ARBA00022771"/>
    </source>
</evidence>
<dbReference type="EMBL" id="ABEU02000024">
    <property type="status" value="NOT_ANNOTATED_CDS"/>
    <property type="molecule type" value="Genomic_DNA"/>
</dbReference>
<dbReference type="CDD" id="cd10507">
    <property type="entry name" value="Zn-ribbon_RPA12"/>
    <property type="match status" value="1"/>
</dbReference>
<keyword evidence="13" id="KW-1185">Reference proteome</keyword>
<evidence type="ECO:0000259" key="11">
    <source>
        <dbReference type="PROSITE" id="PS51133"/>
    </source>
</evidence>
<dbReference type="InterPro" id="IPR012164">
    <property type="entry name" value="Rpa12/Rpb9/Rpc10/TFS"/>
</dbReference>
<dbReference type="FunFam" id="2.20.25.10:FF:000049">
    <property type="entry name" value="DNA-directed RNA polymerase subunit"/>
    <property type="match status" value="1"/>
</dbReference>